<reference evidence="10" key="1">
    <citation type="submission" date="2019-10" db="EMBL/GenBank/DDBJ databases">
        <title>Draft genome sequence of Panacibacter sp. KCS-6.</title>
        <authorList>
            <person name="Yim K.J."/>
        </authorList>
    </citation>
    <scope>NUCLEOTIDE SEQUENCE</scope>
    <source>
        <strain evidence="10">KCS-6</strain>
    </source>
</reference>
<evidence type="ECO:0000256" key="2">
    <source>
        <dbReference type="ARBA" id="ARBA00022679"/>
    </source>
</evidence>
<keyword evidence="1 8" id="KW-0963">Cytoplasm</keyword>
<keyword evidence="3 8" id="KW-0479">Metal-binding</keyword>
<keyword evidence="4 8" id="KW-0547">Nucleotide-binding</keyword>
<dbReference type="GO" id="GO:0061603">
    <property type="term" value="F:molybdenum cofactor guanylyltransferase activity"/>
    <property type="evidence" value="ECO:0007669"/>
    <property type="project" value="UniProtKB-EC"/>
</dbReference>
<evidence type="ECO:0000313" key="11">
    <source>
        <dbReference type="Proteomes" id="UP000598971"/>
    </source>
</evidence>
<dbReference type="Gene3D" id="3.90.550.10">
    <property type="entry name" value="Spore Coat Polysaccharide Biosynthesis Protein SpsA, Chain A"/>
    <property type="match status" value="1"/>
</dbReference>
<feature type="binding site" evidence="8">
    <location>
        <position position="279"/>
    </location>
    <ligand>
        <name>GTP</name>
        <dbReference type="ChEBI" id="CHEBI:37565"/>
    </ligand>
</feature>
<evidence type="ECO:0000313" key="10">
    <source>
        <dbReference type="EMBL" id="NNV53917.1"/>
    </source>
</evidence>
<comment type="catalytic activity">
    <reaction evidence="8">
        <text>Mo-molybdopterin + GTP + H(+) = Mo-molybdopterin guanine dinucleotide + diphosphate</text>
        <dbReference type="Rhea" id="RHEA:34243"/>
        <dbReference type="ChEBI" id="CHEBI:15378"/>
        <dbReference type="ChEBI" id="CHEBI:33019"/>
        <dbReference type="ChEBI" id="CHEBI:37565"/>
        <dbReference type="ChEBI" id="CHEBI:71302"/>
        <dbReference type="ChEBI" id="CHEBI:71310"/>
        <dbReference type="EC" id="2.7.7.77"/>
    </reaction>
</comment>
<dbReference type="InterPro" id="IPR027417">
    <property type="entry name" value="P-loop_NTPase"/>
</dbReference>
<evidence type="ECO:0000256" key="1">
    <source>
        <dbReference type="ARBA" id="ARBA00022490"/>
    </source>
</evidence>
<keyword evidence="11" id="KW-1185">Reference proteome</keyword>
<feature type="binding site" evidence="8">
    <location>
        <position position="204"/>
    </location>
    <ligand>
        <name>GTP</name>
        <dbReference type="ChEBI" id="CHEBI:37565"/>
    </ligand>
</feature>
<sequence>MLEKHDKHSKIAKPVLGNFGRHEWAILGTNCTNVQQLADKLIAHFSPIYHCAYIDSSHAPISFEGVMPQLSFTDHIQYREIQYQQPFDAFQLHQVFNDIDMVLVNGNHHTAAQQIVVIDASKETSLQKRLSQLTNVQLFIIKDAAEIYDWLNASIPAIDQIPVLQWEDTEGILACMHKQMQERKAPLYGLVLAGGKSQRMGTDKGAIEWHGKAQRYFMTDMLQSVCEKVFISCREDQIELIENNYTALEDTFTNLGPYGAILSAFRQQPDAAWLVVACDLPLLESATIDALIAQRNVAALATTFESPFDGLPEPLITIWEPKAYPVLLSFLAQGYSCPRKVLRNNQVHMIKANSPEQLMNVNTVEEMEKAQQLIQSKNSIG</sequence>
<dbReference type="PANTHER" id="PTHR19136:SF81">
    <property type="entry name" value="MOLYBDENUM COFACTOR GUANYLYLTRANSFERASE"/>
    <property type="match status" value="1"/>
</dbReference>
<comment type="domain">
    <text evidence="8">The N-terminal domain determines nucleotide recognition and specific binding, while the C-terminal domain determines the specific binding to the target protein.</text>
</comment>
<dbReference type="InterPro" id="IPR029044">
    <property type="entry name" value="Nucleotide-diphossugar_trans"/>
</dbReference>
<feature type="domain" description="MobA-like NTP transferase" evidence="9">
    <location>
        <begin position="189"/>
        <end position="344"/>
    </location>
</feature>
<dbReference type="EC" id="2.7.7.77" evidence="8"/>
<comment type="function">
    <text evidence="8">Transfers a GMP moiety from GTP to Mo-molybdopterin (Mo-MPT) cofactor (Moco or molybdenum cofactor) to form Mo-molybdopterin guanine dinucleotide (Mo-MGD) cofactor.</text>
</comment>
<feature type="binding site" evidence="8">
    <location>
        <begin position="192"/>
        <end position="194"/>
    </location>
    <ligand>
        <name>GTP</name>
        <dbReference type="ChEBI" id="CHEBI:37565"/>
    </ligand>
</feature>
<dbReference type="AlphaFoldDB" id="A0A8J8FC12"/>
<protein>
    <recommendedName>
        <fullName evidence="8">Probable molybdenum cofactor guanylyltransferase</fullName>
        <shortName evidence="8">MoCo guanylyltransferase</shortName>
        <ecNumber evidence="8">2.7.7.77</ecNumber>
    </recommendedName>
    <alternativeName>
        <fullName evidence="8">GTP:molybdopterin guanylyltransferase</fullName>
    </alternativeName>
    <alternativeName>
        <fullName evidence="8">Mo-MPT guanylyltransferase</fullName>
    </alternativeName>
    <alternativeName>
        <fullName evidence="8">Molybdopterin guanylyltransferase</fullName>
    </alternativeName>
    <alternativeName>
        <fullName evidence="8">Molybdopterin-guanine dinucleotide synthase</fullName>
        <shortName evidence="8">MGD synthase</shortName>
    </alternativeName>
</protein>
<evidence type="ECO:0000256" key="6">
    <source>
        <dbReference type="ARBA" id="ARBA00023134"/>
    </source>
</evidence>
<dbReference type="Pfam" id="PF12804">
    <property type="entry name" value="NTP_transf_3"/>
    <property type="match status" value="1"/>
</dbReference>
<accession>A0A8J8FC12</accession>
<dbReference type="GO" id="GO:0006777">
    <property type="term" value="P:Mo-molybdopterin cofactor biosynthetic process"/>
    <property type="evidence" value="ECO:0007669"/>
    <property type="project" value="UniProtKB-KW"/>
</dbReference>
<comment type="similarity">
    <text evidence="8">Belongs to the MobA family.</text>
</comment>
<dbReference type="Gene3D" id="3.40.50.300">
    <property type="entry name" value="P-loop containing nucleotide triphosphate hydrolases"/>
    <property type="match status" value="1"/>
</dbReference>
<comment type="caution">
    <text evidence="10">The sequence shown here is derived from an EMBL/GenBank/DDBJ whole genome shotgun (WGS) entry which is preliminary data.</text>
</comment>
<evidence type="ECO:0000256" key="3">
    <source>
        <dbReference type="ARBA" id="ARBA00022723"/>
    </source>
</evidence>
<dbReference type="GO" id="GO:0046872">
    <property type="term" value="F:metal ion binding"/>
    <property type="evidence" value="ECO:0007669"/>
    <property type="project" value="UniProtKB-KW"/>
</dbReference>
<comment type="caution">
    <text evidence="8">Lacks conserved residue(s) required for the propagation of feature annotation.</text>
</comment>
<dbReference type="Proteomes" id="UP000598971">
    <property type="component" value="Unassembled WGS sequence"/>
</dbReference>
<dbReference type="GO" id="GO:0005737">
    <property type="term" value="C:cytoplasm"/>
    <property type="evidence" value="ECO:0007669"/>
    <property type="project" value="UniProtKB-SubCell"/>
</dbReference>
<keyword evidence="7 8" id="KW-0501">Molybdenum cofactor biosynthesis</keyword>
<feature type="binding site" evidence="8">
    <location>
        <position position="250"/>
    </location>
    <ligand>
        <name>GTP</name>
        <dbReference type="ChEBI" id="CHEBI:37565"/>
    </ligand>
</feature>
<dbReference type="InterPro" id="IPR025877">
    <property type="entry name" value="MobA-like_NTP_Trfase"/>
</dbReference>
<evidence type="ECO:0000256" key="7">
    <source>
        <dbReference type="ARBA" id="ARBA00023150"/>
    </source>
</evidence>
<evidence type="ECO:0000256" key="8">
    <source>
        <dbReference type="HAMAP-Rule" id="MF_00316"/>
    </source>
</evidence>
<name>A0A8J8FC12_9BACT</name>
<evidence type="ECO:0000259" key="9">
    <source>
        <dbReference type="Pfam" id="PF12804"/>
    </source>
</evidence>
<keyword evidence="5 8" id="KW-0460">Magnesium</keyword>
<keyword evidence="2 8" id="KW-0808">Transferase</keyword>
<keyword evidence="6 8" id="KW-0342">GTP-binding</keyword>
<evidence type="ECO:0000256" key="5">
    <source>
        <dbReference type="ARBA" id="ARBA00022842"/>
    </source>
</evidence>
<proteinExistence type="inferred from homology"/>
<evidence type="ECO:0000256" key="4">
    <source>
        <dbReference type="ARBA" id="ARBA00022741"/>
    </source>
</evidence>
<dbReference type="RefSeq" id="WP_171605832.1">
    <property type="nucleotide sequence ID" value="NZ_WHPF01000001.1"/>
</dbReference>
<dbReference type="PANTHER" id="PTHR19136">
    <property type="entry name" value="MOLYBDENUM COFACTOR GUANYLYLTRANSFERASE"/>
    <property type="match status" value="1"/>
</dbReference>
<dbReference type="EMBL" id="WHPF01000001">
    <property type="protein sequence ID" value="NNV53917.1"/>
    <property type="molecule type" value="Genomic_DNA"/>
</dbReference>
<dbReference type="SUPFAM" id="SSF53448">
    <property type="entry name" value="Nucleotide-diphospho-sugar transferases"/>
    <property type="match status" value="1"/>
</dbReference>
<organism evidence="10 11">
    <name type="scientific">Limnovirga soli</name>
    <dbReference type="NCBI Taxonomy" id="2656915"/>
    <lineage>
        <taxon>Bacteria</taxon>
        <taxon>Pseudomonadati</taxon>
        <taxon>Bacteroidota</taxon>
        <taxon>Chitinophagia</taxon>
        <taxon>Chitinophagales</taxon>
        <taxon>Chitinophagaceae</taxon>
        <taxon>Limnovirga</taxon>
    </lineage>
</organism>
<feature type="binding site" evidence="8">
    <location>
        <position position="279"/>
    </location>
    <ligand>
        <name>Mg(2+)</name>
        <dbReference type="ChEBI" id="CHEBI:18420"/>
    </ligand>
</feature>
<dbReference type="HAMAP" id="MF_00316">
    <property type="entry name" value="MobA"/>
    <property type="match status" value="1"/>
</dbReference>
<dbReference type="CDD" id="cd02503">
    <property type="entry name" value="MobA"/>
    <property type="match status" value="1"/>
</dbReference>
<dbReference type="GO" id="GO:0005525">
    <property type="term" value="F:GTP binding"/>
    <property type="evidence" value="ECO:0007669"/>
    <property type="project" value="UniProtKB-UniRule"/>
</dbReference>
<comment type="subcellular location">
    <subcellularLocation>
        <location evidence="8">Cytoplasm</location>
    </subcellularLocation>
</comment>
<dbReference type="InterPro" id="IPR013482">
    <property type="entry name" value="Molybde_CF_guanTrfase"/>
</dbReference>
<gene>
    <name evidence="8" type="primary">mobA</name>
    <name evidence="10" type="ORF">GD597_00510</name>
</gene>
<comment type="cofactor">
    <cofactor evidence="8">
        <name>Mg(2+)</name>
        <dbReference type="ChEBI" id="CHEBI:18420"/>
    </cofactor>
</comment>